<dbReference type="AlphaFoldDB" id="A0A543HIT3"/>
<comment type="caution">
    <text evidence="2">The sequence shown here is derived from an EMBL/GenBank/DDBJ whole genome shotgun (WGS) entry which is preliminary data.</text>
</comment>
<evidence type="ECO:0000256" key="1">
    <source>
        <dbReference type="SAM" id="MobiDB-lite"/>
    </source>
</evidence>
<reference evidence="2 3" key="1">
    <citation type="submission" date="2019-06" db="EMBL/GenBank/DDBJ databases">
        <title>Genome sequencing of plant associated microbes to promote plant fitness in Sorghum bicolor and Oryza sativa.</title>
        <authorList>
            <person name="Coleman-Derr D."/>
        </authorList>
    </citation>
    <scope>NUCLEOTIDE SEQUENCE [LARGE SCALE GENOMIC DNA]</scope>
    <source>
        <strain evidence="2 3">KV-663</strain>
    </source>
</reference>
<accession>A0A543HIT3</accession>
<gene>
    <name evidence="2" type="ORF">FBY41_3595</name>
</gene>
<dbReference type="Proteomes" id="UP000316747">
    <property type="component" value="Unassembled WGS sequence"/>
</dbReference>
<feature type="region of interest" description="Disordered" evidence="1">
    <location>
        <begin position="1"/>
        <end position="31"/>
    </location>
</feature>
<organism evidence="2 3">
    <name type="scientific">Humibacillus xanthopallidus</name>
    <dbReference type="NCBI Taxonomy" id="412689"/>
    <lineage>
        <taxon>Bacteria</taxon>
        <taxon>Bacillati</taxon>
        <taxon>Actinomycetota</taxon>
        <taxon>Actinomycetes</taxon>
        <taxon>Micrococcales</taxon>
        <taxon>Intrasporangiaceae</taxon>
        <taxon>Humibacillus</taxon>
    </lineage>
</organism>
<proteinExistence type="predicted"/>
<dbReference type="EMBL" id="VFPM01000003">
    <property type="protein sequence ID" value="TQM58235.1"/>
    <property type="molecule type" value="Genomic_DNA"/>
</dbReference>
<evidence type="ECO:0000313" key="2">
    <source>
        <dbReference type="EMBL" id="TQM58235.1"/>
    </source>
</evidence>
<name>A0A543HIT3_9MICO</name>
<keyword evidence="3" id="KW-1185">Reference proteome</keyword>
<protein>
    <submittedName>
        <fullName evidence="2">Uncharacterized protein</fullName>
    </submittedName>
</protein>
<evidence type="ECO:0000313" key="3">
    <source>
        <dbReference type="Proteomes" id="UP000316747"/>
    </source>
</evidence>
<sequence>MSARTFGSPGDQKSAGGRVYRTFGSPGDQNRADRRVCRTFRNPGDQMSAGGRVYRTFRNAGDQNRADRPVCRTFRNPGDQMSAGGRVYRTFGHPGDRRCGGRRGLFCAVRSGDVDRLGWATGRAGQLTVSVLPETVTVLGVSPVGAGPETGSPVVMSKWLWWHGQTIWLPSKDATVQPW</sequence>